<keyword evidence="1" id="KW-0732">Signal</keyword>
<sequence>MHLKMTGTLLASLLMSMAGCAGGADDTQTSGSLNAQESAAESQCIKQFDGIKSCALGRAKLASAKEGLVVSGLATKADGVASTFTKAVKWEQRSAVSLGANGGLQLAARDADQVVSTLKITPGREANTAIMTPTFTGSPGGSRYSMNVYLGGVLQGSSPQPAGMQIVFTNWRDFLRWAEMNHHFLNDFDIDGLSKRAASDVGACVWRVGAVKNTFTVDVNGKPVVGDEVEFVETIADGAYPYRHFTGIDVNAVASELIIRSESITQPEGAK</sequence>
<dbReference type="Proteomes" id="UP000268094">
    <property type="component" value="Unassembled WGS sequence"/>
</dbReference>
<dbReference type="PROSITE" id="PS51257">
    <property type="entry name" value="PROKAR_LIPOPROTEIN"/>
    <property type="match status" value="1"/>
</dbReference>
<feature type="signal peptide" evidence="1">
    <location>
        <begin position="1"/>
        <end position="23"/>
    </location>
</feature>
<comment type="caution">
    <text evidence="2">The sequence shown here is derived from an EMBL/GenBank/DDBJ whole genome shotgun (WGS) entry which is preliminary data.</text>
</comment>
<evidence type="ECO:0000256" key="1">
    <source>
        <dbReference type="SAM" id="SignalP"/>
    </source>
</evidence>
<gene>
    <name evidence="2" type="ORF">D7V88_12190</name>
</gene>
<dbReference type="EMBL" id="RAVZ01000064">
    <property type="protein sequence ID" value="RKG89777.1"/>
    <property type="molecule type" value="Genomic_DNA"/>
</dbReference>
<keyword evidence="3" id="KW-1185">Reference proteome</keyword>
<dbReference type="AlphaFoldDB" id="A0A3A8J225"/>
<evidence type="ECO:0000313" key="2">
    <source>
        <dbReference type="EMBL" id="RKG89777.1"/>
    </source>
</evidence>
<organism evidence="2 3">
    <name type="scientific">Corallococcus terminator</name>
    <dbReference type="NCBI Taxonomy" id="2316733"/>
    <lineage>
        <taxon>Bacteria</taxon>
        <taxon>Pseudomonadati</taxon>
        <taxon>Myxococcota</taxon>
        <taxon>Myxococcia</taxon>
        <taxon>Myxococcales</taxon>
        <taxon>Cystobacterineae</taxon>
        <taxon>Myxococcaceae</taxon>
        <taxon>Corallococcus</taxon>
    </lineage>
</organism>
<proteinExistence type="predicted"/>
<accession>A0A3A8J225</accession>
<dbReference type="RefSeq" id="WP_120540806.1">
    <property type="nucleotide sequence ID" value="NZ_RAVZ01000064.1"/>
</dbReference>
<protein>
    <recommendedName>
        <fullName evidence="4">Lipoprotein</fullName>
    </recommendedName>
</protein>
<evidence type="ECO:0008006" key="4">
    <source>
        <dbReference type="Google" id="ProtNLM"/>
    </source>
</evidence>
<evidence type="ECO:0000313" key="3">
    <source>
        <dbReference type="Proteomes" id="UP000268094"/>
    </source>
</evidence>
<dbReference type="OrthoDB" id="5494778at2"/>
<name>A0A3A8J225_9BACT</name>
<feature type="chain" id="PRO_5017181763" description="Lipoprotein" evidence="1">
    <location>
        <begin position="24"/>
        <end position="271"/>
    </location>
</feature>
<reference evidence="3" key="1">
    <citation type="submission" date="2018-09" db="EMBL/GenBank/DDBJ databases">
        <authorList>
            <person name="Livingstone P.G."/>
            <person name="Whitworth D.E."/>
        </authorList>
    </citation>
    <scope>NUCLEOTIDE SEQUENCE [LARGE SCALE GENOMIC DNA]</scope>
    <source>
        <strain evidence="3">CA054A</strain>
    </source>
</reference>